<dbReference type="AlphaFoldDB" id="A0A0U2XA53"/>
<proteinExistence type="predicted"/>
<sequence>MRKKIIYAIALSLFFTLSYPLLGNANESIADAIKYFSYELILPENQKDKTLGYYDLLINPREKQEVQLKLNNTSDQAMKVDIELNSAKTNGNGVIEYGPSELKEDPSLKYNLAEIMSGPSEITVPPKSSESVTFVINSPIAHFDGYIAGGIQLKPVVKTQQAQNTQGTIVNKFAFLIGVLLSESDTQKIKPKLKLNNVSLKLKDGSYTVFANISNTESIFVEKMIADINITEKDKSKNSFELKKEDMRMAPNTMMNLPIPLNNQKVNSGEYTANVKITTKNGGNWNWVKNFTLSKVEAEQINKQLMNESDSGFKYWLIIIILVLLFSILSGFIIKRCKDREK</sequence>
<organism evidence="4 5">
    <name type="scientific">Enterococcus rotai</name>
    <dbReference type="NCBI Taxonomy" id="118060"/>
    <lineage>
        <taxon>Bacteria</taxon>
        <taxon>Bacillati</taxon>
        <taxon>Bacillota</taxon>
        <taxon>Bacilli</taxon>
        <taxon>Lactobacillales</taxon>
        <taxon>Enterococcaceae</taxon>
        <taxon>Enterococcus</taxon>
    </lineage>
</organism>
<evidence type="ECO:0000256" key="1">
    <source>
        <dbReference type="SAM" id="Phobius"/>
    </source>
</evidence>
<evidence type="ECO:0000259" key="2">
    <source>
        <dbReference type="Pfam" id="PF06030"/>
    </source>
</evidence>
<protein>
    <submittedName>
        <fullName evidence="4">Uncharacterized protein</fullName>
    </submittedName>
</protein>
<dbReference type="Pfam" id="PF06030">
    <property type="entry name" value="WxLIP_PGBD"/>
    <property type="match status" value="1"/>
</dbReference>
<dbReference type="RefSeq" id="WP_208930165.1">
    <property type="nucleotide sequence ID" value="NZ_CP013655.1"/>
</dbReference>
<evidence type="ECO:0000313" key="4">
    <source>
        <dbReference type="EMBL" id="ALS36960.1"/>
    </source>
</evidence>
<accession>A0A0U2XA53</accession>
<reference evidence="5" key="1">
    <citation type="submission" date="2015-12" db="EMBL/GenBank/DDBJ databases">
        <authorList>
            <person name="Lauer A."/>
            <person name="Humrighouse B."/>
            <person name="Loparev V."/>
            <person name="Shewmaker P.L."/>
            <person name="Whitney A.M."/>
            <person name="McLaughlin R.W."/>
        </authorList>
    </citation>
    <scope>NUCLEOTIDE SEQUENCE [LARGE SCALE GENOMIC DNA]</scope>
    <source>
        <strain evidence="5">LMG 26678</strain>
    </source>
</reference>
<evidence type="ECO:0000313" key="5">
    <source>
        <dbReference type="Proteomes" id="UP000067523"/>
    </source>
</evidence>
<feature type="transmembrane region" description="Helical" evidence="1">
    <location>
        <begin position="315"/>
        <end position="334"/>
    </location>
</feature>
<name>A0A0U2XA53_9ENTE</name>
<dbReference type="Pfam" id="PF11797">
    <property type="entry name" value="WxLIP_HBD"/>
    <property type="match status" value="1"/>
</dbReference>
<gene>
    <name evidence="4" type="ORF">ATZ35_07235</name>
</gene>
<dbReference type="EMBL" id="CP013655">
    <property type="protein sequence ID" value="ALS36960.1"/>
    <property type="molecule type" value="Genomic_DNA"/>
</dbReference>
<dbReference type="InterPro" id="IPR010317">
    <property type="entry name" value="WxLIP_PGBD"/>
</dbReference>
<dbReference type="KEGG" id="erx:ATZ35_07235"/>
<keyword evidence="5" id="KW-1185">Reference proteome</keyword>
<dbReference type="InterPro" id="IPR021759">
    <property type="entry name" value="WxLIP_HBD"/>
</dbReference>
<keyword evidence="1" id="KW-1133">Transmembrane helix</keyword>
<dbReference type="STRING" id="118060.ATZ35_07235"/>
<feature type="domain" description="WxL Interacting Protein peptidoglycan binding" evidence="2">
    <location>
        <begin position="36"/>
        <end position="154"/>
    </location>
</feature>
<keyword evidence="1" id="KW-0812">Transmembrane</keyword>
<feature type="domain" description="WxL Interacting Protein host binding" evidence="3">
    <location>
        <begin position="166"/>
        <end position="303"/>
    </location>
</feature>
<dbReference type="Proteomes" id="UP000067523">
    <property type="component" value="Chromosome"/>
</dbReference>
<keyword evidence="1" id="KW-0472">Membrane</keyword>
<evidence type="ECO:0000259" key="3">
    <source>
        <dbReference type="Pfam" id="PF11797"/>
    </source>
</evidence>